<accession>A0A0A9FB48</accession>
<reference evidence="1" key="2">
    <citation type="journal article" date="2015" name="Data Brief">
        <title>Shoot transcriptome of the giant reed, Arundo donax.</title>
        <authorList>
            <person name="Barrero R.A."/>
            <person name="Guerrero F.D."/>
            <person name="Moolhuijzen P."/>
            <person name="Goolsby J.A."/>
            <person name="Tidwell J."/>
            <person name="Bellgard S.E."/>
            <person name="Bellgard M.I."/>
        </authorList>
    </citation>
    <scope>NUCLEOTIDE SEQUENCE</scope>
    <source>
        <tissue evidence="1">Shoot tissue taken approximately 20 cm above the soil surface</tissue>
    </source>
</reference>
<evidence type="ECO:0000313" key="1">
    <source>
        <dbReference type="EMBL" id="JAE08444.1"/>
    </source>
</evidence>
<dbReference type="EMBL" id="GBRH01189452">
    <property type="protein sequence ID" value="JAE08444.1"/>
    <property type="molecule type" value="Transcribed_RNA"/>
</dbReference>
<organism evidence="1">
    <name type="scientific">Arundo donax</name>
    <name type="common">Giant reed</name>
    <name type="synonym">Donax arundinaceus</name>
    <dbReference type="NCBI Taxonomy" id="35708"/>
    <lineage>
        <taxon>Eukaryota</taxon>
        <taxon>Viridiplantae</taxon>
        <taxon>Streptophyta</taxon>
        <taxon>Embryophyta</taxon>
        <taxon>Tracheophyta</taxon>
        <taxon>Spermatophyta</taxon>
        <taxon>Magnoliopsida</taxon>
        <taxon>Liliopsida</taxon>
        <taxon>Poales</taxon>
        <taxon>Poaceae</taxon>
        <taxon>PACMAD clade</taxon>
        <taxon>Arundinoideae</taxon>
        <taxon>Arundineae</taxon>
        <taxon>Arundo</taxon>
    </lineage>
</organism>
<reference evidence="1" key="1">
    <citation type="submission" date="2014-09" db="EMBL/GenBank/DDBJ databases">
        <authorList>
            <person name="Magalhaes I.L.F."/>
            <person name="Oliveira U."/>
            <person name="Santos F.R."/>
            <person name="Vidigal T.H.D.A."/>
            <person name="Brescovit A.D."/>
            <person name="Santos A.J."/>
        </authorList>
    </citation>
    <scope>NUCLEOTIDE SEQUENCE</scope>
    <source>
        <tissue evidence="1">Shoot tissue taken approximately 20 cm above the soil surface</tissue>
    </source>
</reference>
<protein>
    <submittedName>
        <fullName evidence="1">Uncharacterized protein</fullName>
    </submittedName>
</protein>
<proteinExistence type="predicted"/>
<name>A0A0A9FB48_ARUDO</name>
<dbReference type="AlphaFoldDB" id="A0A0A9FB48"/>
<sequence length="43" mass="5040">MKRLLHETTVFLSFLPLSLPTQQKFYMILHESTHKTAHKTADV</sequence>